<name>A0A6N7Z8P7_9PSEU</name>
<dbReference type="PANTHER" id="PTHR43798">
    <property type="entry name" value="MONOACYLGLYCEROL LIPASE"/>
    <property type="match status" value="1"/>
</dbReference>
<dbReference type="RefSeq" id="WP_154760322.1">
    <property type="nucleotide sequence ID" value="NZ_WMBA01000063.1"/>
</dbReference>
<keyword evidence="3" id="KW-1185">Reference proteome</keyword>
<dbReference type="Gene3D" id="3.40.50.1820">
    <property type="entry name" value="alpha/beta hydrolase"/>
    <property type="match status" value="1"/>
</dbReference>
<dbReference type="InterPro" id="IPR050266">
    <property type="entry name" value="AB_hydrolase_sf"/>
</dbReference>
<accession>A0A6N7Z8P7</accession>
<comment type="caution">
    <text evidence="2">The sequence shown here is derived from an EMBL/GenBank/DDBJ whole genome shotgun (WGS) entry which is preliminary data.</text>
</comment>
<reference evidence="2 3" key="1">
    <citation type="submission" date="2019-11" db="EMBL/GenBank/DDBJ databases">
        <title>Draft genome of Amycolatopsis RM579.</title>
        <authorList>
            <person name="Duangmal K."/>
            <person name="Mingma R."/>
        </authorList>
    </citation>
    <scope>NUCLEOTIDE SEQUENCE [LARGE SCALE GENOMIC DNA]</scope>
    <source>
        <strain evidence="2 3">RM579</strain>
    </source>
</reference>
<dbReference type="AlphaFoldDB" id="A0A6N7Z8P7"/>
<dbReference type="Pfam" id="PF12697">
    <property type="entry name" value="Abhydrolase_6"/>
    <property type="match status" value="1"/>
</dbReference>
<evidence type="ECO:0000259" key="1">
    <source>
        <dbReference type="Pfam" id="PF12697"/>
    </source>
</evidence>
<gene>
    <name evidence="2" type="ORF">GKO32_30280</name>
</gene>
<organism evidence="2 3">
    <name type="scientific">Amycolatopsis pithecellobii</name>
    <dbReference type="NCBI Taxonomy" id="664692"/>
    <lineage>
        <taxon>Bacteria</taxon>
        <taxon>Bacillati</taxon>
        <taxon>Actinomycetota</taxon>
        <taxon>Actinomycetes</taxon>
        <taxon>Pseudonocardiales</taxon>
        <taxon>Pseudonocardiaceae</taxon>
        <taxon>Amycolatopsis</taxon>
    </lineage>
</organism>
<dbReference type="SUPFAM" id="SSF53474">
    <property type="entry name" value="alpha/beta-Hydrolases"/>
    <property type="match status" value="1"/>
</dbReference>
<dbReference type="OrthoDB" id="3210844at2"/>
<protein>
    <submittedName>
        <fullName evidence="2">Alpha/beta fold hydrolase</fullName>
    </submittedName>
</protein>
<dbReference type="InterPro" id="IPR000073">
    <property type="entry name" value="AB_hydrolase_1"/>
</dbReference>
<dbReference type="EMBL" id="WMBA01000063">
    <property type="protein sequence ID" value="MTD58234.1"/>
    <property type="molecule type" value="Genomic_DNA"/>
</dbReference>
<evidence type="ECO:0000313" key="3">
    <source>
        <dbReference type="Proteomes" id="UP000440096"/>
    </source>
</evidence>
<sequence length="268" mass="28666">MPTIDVNGARIAYTDTGPHDAPTVLFGHGLLFSGWMFHPQIAALRERYRCVTIDWRGQGASPPAPAGYDMDTLTADAVALIEKLDLAPVHWVGLSMGGFVGQRLAARHGELLRSLTLLDTSATAEGPRKARRQKLLARIQQLAGIKTVLPQVKPLLFGPVFLADPAGQAIVDEWVRRICRVDRGAVRRAVLGVACRQPITGELAAIRVPTLVVVGADDKATPPPESERIAAAVSGAQLRIVPDCGHTSTLEQPEAITALLEKFLAGAC</sequence>
<keyword evidence="2" id="KW-0378">Hydrolase</keyword>
<feature type="domain" description="AB hydrolase-1" evidence="1">
    <location>
        <begin position="24"/>
        <end position="257"/>
    </location>
</feature>
<dbReference type="PANTHER" id="PTHR43798:SF29">
    <property type="entry name" value="AB HYDROLASE-1 DOMAIN-CONTAINING PROTEIN"/>
    <property type="match status" value="1"/>
</dbReference>
<proteinExistence type="predicted"/>
<dbReference type="GO" id="GO:0016787">
    <property type="term" value="F:hydrolase activity"/>
    <property type="evidence" value="ECO:0007669"/>
    <property type="project" value="UniProtKB-KW"/>
</dbReference>
<dbReference type="InterPro" id="IPR029058">
    <property type="entry name" value="AB_hydrolase_fold"/>
</dbReference>
<evidence type="ECO:0000313" key="2">
    <source>
        <dbReference type="EMBL" id="MTD58234.1"/>
    </source>
</evidence>
<dbReference type="PRINTS" id="PR00111">
    <property type="entry name" value="ABHYDROLASE"/>
</dbReference>
<dbReference type="Proteomes" id="UP000440096">
    <property type="component" value="Unassembled WGS sequence"/>
</dbReference>